<dbReference type="PROSITE" id="PS51257">
    <property type="entry name" value="PROKAR_LIPOPROTEIN"/>
    <property type="match status" value="1"/>
</dbReference>
<feature type="chain" id="PRO_5043571659" description="Outer membrane protein beta-barrel domain-containing protein" evidence="1">
    <location>
        <begin position="22"/>
        <end position="189"/>
    </location>
</feature>
<evidence type="ECO:0000313" key="2">
    <source>
        <dbReference type="EMBL" id="XCC93896.1"/>
    </source>
</evidence>
<name>A0AAU8AHI5_9RHOB</name>
<reference evidence="2" key="1">
    <citation type="submission" date="2023-02" db="EMBL/GenBank/DDBJ databases">
        <title>Description and genomic characterization of Salipiger bruguierae sp. nov., isolated from the sediment of mangrove plant Bruguiera sexangula.</title>
        <authorList>
            <person name="Long M."/>
        </authorList>
    </citation>
    <scope>NUCLEOTIDE SEQUENCE</scope>
    <source>
        <strain evidence="2">H15</strain>
    </source>
</reference>
<organism evidence="2">
    <name type="scientific">Alloyangia sp. H15</name>
    <dbReference type="NCBI Taxonomy" id="3029062"/>
    <lineage>
        <taxon>Bacteria</taxon>
        <taxon>Pseudomonadati</taxon>
        <taxon>Pseudomonadota</taxon>
        <taxon>Alphaproteobacteria</taxon>
        <taxon>Rhodobacterales</taxon>
        <taxon>Roseobacteraceae</taxon>
        <taxon>Alloyangia</taxon>
    </lineage>
</organism>
<keyword evidence="1" id="KW-0732">Signal</keyword>
<sequence length="189" mass="20031">MKLTGTLGAAALVLTACPALADGSFMQLEQAETTSGGVLAVTRDRLTYGGVISHWDGGYSVVGSVVYGIDTPIGASLKLGPALGGVFSDGEEDDYELGLRVALDRWTATDWGSFYWLAEVNSIDSSWFLLASTGWGDSGFSTELSTGGSDNYHDTTLAVSQRIRGPVSLRAGYRFDSEEFFVGVSVNTF</sequence>
<dbReference type="EMBL" id="CP123384">
    <property type="protein sequence ID" value="XCC93896.1"/>
    <property type="molecule type" value="Genomic_DNA"/>
</dbReference>
<dbReference type="AlphaFoldDB" id="A0AAU8AHI5"/>
<feature type="signal peptide" evidence="1">
    <location>
        <begin position="1"/>
        <end position="21"/>
    </location>
</feature>
<protein>
    <recommendedName>
        <fullName evidence="3">Outer membrane protein beta-barrel domain-containing protein</fullName>
    </recommendedName>
</protein>
<evidence type="ECO:0008006" key="3">
    <source>
        <dbReference type="Google" id="ProtNLM"/>
    </source>
</evidence>
<evidence type="ECO:0000256" key="1">
    <source>
        <dbReference type="SAM" id="SignalP"/>
    </source>
</evidence>
<accession>A0AAU8AHI5</accession>
<gene>
    <name evidence="2" type="ORF">PVT71_01440</name>
</gene>
<dbReference type="RefSeq" id="WP_353472719.1">
    <property type="nucleotide sequence ID" value="NZ_CP123384.1"/>
</dbReference>
<proteinExistence type="predicted"/>